<accession>A0A2N9GNP0</accession>
<feature type="domain" description="NAC" evidence="6">
    <location>
        <begin position="94"/>
        <end position="283"/>
    </location>
</feature>
<name>A0A2N9GNP0_FAGSY</name>
<evidence type="ECO:0000256" key="4">
    <source>
        <dbReference type="ARBA" id="ARBA00023242"/>
    </source>
</evidence>
<keyword evidence="4" id="KW-0539">Nucleus</keyword>
<dbReference type="EMBL" id="OIVN01002157">
    <property type="protein sequence ID" value="SPD01078.1"/>
    <property type="molecule type" value="Genomic_DNA"/>
</dbReference>
<sequence length="351" mass="40590">MQNLSDDLEEFMLNLSDDLEEFDDTIDEDLDWKKFNELDLPFEMIDIGVLKIQEQEAENIPPPQGEEDSLHGEKIDGGEEVSPKKDEELDQLKVPPGYRFCPTDYELVKYYLIEKILHQTLPWNLIAEVNVYDHTPEFLAGLRSSGLHLDWRLEAWKAGTPKPGARLTAFSPSRDCEQYRQYGENKWYFFTQRERKYPNGKRPKRAAGDGFWKATGADKKITTEDEIEIGLKKTLVFYKGEPTNGVKTNWIMHEYRVNGPPRTKMSESDMVLDDCVLCRIYKRMGKKGSKNRFQDKDHPVVACPTSSHEHMENFNGALVDPIVDGMNYSHSSLMQKDDMVPNKRRKLSDAN</sequence>
<reference evidence="7" key="1">
    <citation type="submission" date="2018-02" db="EMBL/GenBank/DDBJ databases">
        <authorList>
            <person name="Cohen D.B."/>
            <person name="Kent A.D."/>
        </authorList>
    </citation>
    <scope>NUCLEOTIDE SEQUENCE</scope>
</reference>
<gene>
    <name evidence="7" type="ORF">FSB_LOCUS28960</name>
</gene>
<protein>
    <recommendedName>
        <fullName evidence="6">NAC domain-containing protein</fullName>
    </recommendedName>
</protein>
<keyword evidence="1" id="KW-0805">Transcription regulation</keyword>
<evidence type="ECO:0000256" key="3">
    <source>
        <dbReference type="ARBA" id="ARBA00023163"/>
    </source>
</evidence>
<proteinExistence type="predicted"/>
<evidence type="ECO:0000256" key="5">
    <source>
        <dbReference type="SAM" id="MobiDB-lite"/>
    </source>
</evidence>
<organism evidence="7">
    <name type="scientific">Fagus sylvatica</name>
    <name type="common">Beechnut</name>
    <dbReference type="NCBI Taxonomy" id="28930"/>
    <lineage>
        <taxon>Eukaryota</taxon>
        <taxon>Viridiplantae</taxon>
        <taxon>Streptophyta</taxon>
        <taxon>Embryophyta</taxon>
        <taxon>Tracheophyta</taxon>
        <taxon>Spermatophyta</taxon>
        <taxon>Magnoliopsida</taxon>
        <taxon>eudicotyledons</taxon>
        <taxon>Gunneridae</taxon>
        <taxon>Pentapetalae</taxon>
        <taxon>rosids</taxon>
        <taxon>fabids</taxon>
        <taxon>Fagales</taxon>
        <taxon>Fagaceae</taxon>
        <taxon>Fagus</taxon>
    </lineage>
</organism>
<dbReference type="AlphaFoldDB" id="A0A2N9GNP0"/>
<evidence type="ECO:0000256" key="1">
    <source>
        <dbReference type="ARBA" id="ARBA00023015"/>
    </source>
</evidence>
<dbReference type="PROSITE" id="PS51005">
    <property type="entry name" value="NAC"/>
    <property type="match status" value="1"/>
</dbReference>
<keyword evidence="2" id="KW-0238">DNA-binding</keyword>
<dbReference type="Gene3D" id="2.170.150.80">
    <property type="entry name" value="NAC domain"/>
    <property type="match status" value="1"/>
</dbReference>
<dbReference type="InterPro" id="IPR003441">
    <property type="entry name" value="NAC-dom"/>
</dbReference>
<dbReference type="PANTHER" id="PTHR31719:SF179">
    <property type="entry name" value="OS08G0148400 PROTEIN"/>
    <property type="match status" value="1"/>
</dbReference>
<dbReference type="InterPro" id="IPR036093">
    <property type="entry name" value="NAC_dom_sf"/>
</dbReference>
<dbReference type="SUPFAM" id="SSF101941">
    <property type="entry name" value="NAC domain"/>
    <property type="match status" value="2"/>
</dbReference>
<dbReference type="GO" id="GO:0003677">
    <property type="term" value="F:DNA binding"/>
    <property type="evidence" value="ECO:0007669"/>
    <property type="project" value="UniProtKB-KW"/>
</dbReference>
<feature type="region of interest" description="Disordered" evidence="5">
    <location>
        <begin position="58"/>
        <end position="89"/>
    </location>
</feature>
<evidence type="ECO:0000256" key="2">
    <source>
        <dbReference type="ARBA" id="ARBA00023125"/>
    </source>
</evidence>
<dbReference type="Pfam" id="PF02365">
    <property type="entry name" value="NAM"/>
    <property type="match status" value="2"/>
</dbReference>
<evidence type="ECO:0000259" key="6">
    <source>
        <dbReference type="PROSITE" id="PS51005"/>
    </source>
</evidence>
<dbReference type="PANTHER" id="PTHR31719">
    <property type="entry name" value="NAC TRANSCRIPTION FACTOR 56"/>
    <property type="match status" value="1"/>
</dbReference>
<dbReference type="GO" id="GO:0006355">
    <property type="term" value="P:regulation of DNA-templated transcription"/>
    <property type="evidence" value="ECO:0007669"/>
    <property type="project" value="InterPro"/>
</dbReference>
<keyword evidence="3" id="KW-0804">Transcription</keyword>
<evidence type="ECO:0000313" key="7">
    <source>
        <dbReference type="EMBL" id="SPD01078.1"/>
    </source>
</evidence>
<feature type="compositionally biased region" description="Basic and acidic residues" evidence="5">
    <location>
        <begin position="68"/>
        <end position="89"/>
    </location>
</feature>